<dbReference type="FunFam" id="3.40.630.30:FF:000182">
    <property type="entry name" value="Putative acetyltransferase"/>
    <property type="match status" value="1"/>
</dbReference>
<dbReference type="AlphaFoldDB" id="A0A7W7RSG9"/>
<evidence type="ECO:0000313" key="3">
    <source>
        <dbReference type="Proteomes" id="UP000534286"/>
    </source>
</evidence>
<comment type="caution">
    <text evidence="2">The sequence shown here is derived from an EMBL/GenBank/DDBJ whole genome shotgun (WGS) entry which is preliminary data.</text>
</comment>
<dbReference type="InterPro" id="IPR000182">
    <property type="entry name" value="GNAT_dom"/>
</dbReference>
<dbReference type="SUPFAM" id="SSF55729">
    <property type="entry name" value="Acyl-CoA N-acyltransferases (Nat)"/>
    <property type="match status" value="1"/>
</dbReference>
<dbReference type="Gene3D" id="3.40.630.30">
    <property type="match status" value="1"/>
</dbReference>
<reference evidence="2 3" key="1">
    <citation type="submission" date="2020-08" db="EMBL/GenBank/DDBJ databases">
        <title>Sequencing the genomes of 1000 actinobacteria strains.</title>
        <authorList>
            <person name="Klenk H.-P."/>
        </authorList>
    </citation>
    <scope>NUCLEOTIDE SEQUENCE [LARGE SCALE GENOMIC DNA]</scope>
    <source>
        <strain evidence="2 3">DSM 43023</strain>
    </source>
</reference>
<dbReference type="InterPro" id="IPR032710">
    <property type="entry name" value="NTF2-like_dom_sf"/>
</dbReference>
<keyword evidence="3" id="KW-1185">Reference proteome</keyword>
<gene>
    <name evidence="2" type="ORF">FHR32_001063</name>
</gene>
<keyword evidence="2" id="KW-0808">Transferase</keyword>
<evidence type="ECO:0000313" key="2">
    <source>
        <dbReference type="EMBL" id="MBB4936758.1"/>
    </source>
</evidence>
<organism evidence="2 3">
    <name type="scientific">Streptosporangium album</name>
    <dbReference type="NCBI Taxonomy" id="47479"/>
    <lineage>
        <taxon>Bacteria</taxon>
        <taxon>Bacillati</taxon>
        <taxon>Actinomycetota</taxon>
        <taxon>Actinomycetes</taxon>
        <taxon>Streptosporangiales</taxon>
        <taxon>Streptosporangiaceae</taxon>
        <taxon>Streptosporangium</taxon>
    </lineage>
</organism>
<protein>
    <submittedName>
        <fullName evidence="2">RimJ/RimL family protein N-acetyltransferase</fullName>
    </submittedName>
</protein>
<dbReference type="GO" id="GO:0005737">
    <property type="term" value="C:cytoplasm"/>
    <property type="evidence" value="ECO:0007669"/>
    <property type="project" value="TreeGrafter"/>
</dbReference>
<evidence type="ECO:0000259" key="1">
    <source>
        <dbReference type="PROSITE" id="PS51186"/>
    </source>
</evidence>
<dbReference type="GO" id="GO:1990189">
    <property type="term" value="F:protein N-terminal-serine acetyltransferase activity"/>
    <property type="evidence" value="ECO:0007669"/>
    <property type="project" value="TreeGrafter"/>
</dbReference>
<feature type="domain" description="N-acetyltransferase" evidence="1">
    <location>
        <begin position="10"/>
        <end position="177"/>
    </location>
</feature>
<dbReference type="PANTHER" id="PTHR43441">
    <property type="entry name" value="RIBOSOMAL-PROTEIN-SERINE ACETYLTRANSFERASE"/>
    <property type="match status" value="1"/>
</dbReference>
<dbReference type="Pfam" id="PF13302">
    <property type="entry name" value="Acetyltransf_3"/>
    <property type="match status" value="1"/>
</dbReference>
<accession>A0A7W7RSG9</accession>
<dbReference type="EMBL" id="JACHJU010000001">
    <property type="protein sequence ID" value="MBB4936758.1"/>
    <property type="molecule type" value="Genomic_DNA"/>
</dbReference>
<dbReference type="GO" id="GO:0008999">
    <property type="term" value="F:protein-N-terminal-alanine acetyltransferase activity"/>
    <property type="evidence" value="ECO:0007669"/>
    <property type="project" value="TreeGrafter"/>
</dbReference>
<dbReference type="PROSITE" id="PS51186">
    <property type="entry name" value="GNAT"/>
    <property type="match status" value="1"/>
</dbReference>
<dbReference type="InterPro" id="IPR016181">
    <property type="entry name" value="Acyl_CoA_acyltransferase"/>
</dbReference>
<dbReference type="Proteomes" id="UP000534286">
    <property type="component" value="Unassembled WGS sequence"/>
</dbReference>
<dbReference type="InterPro" id="IPR051908">
    <property type="entry name" value="Ribosomal_N-acetyltransferase"/>
</dbReference>
<dbReference type="PANTHER" id="PTHR43441:SF10">
    <property type="entry name" value="ACETYLTRANSFERASE"/>
    <property type="match status" value="1"/>
</dbReference>
<dbReference type="SUPFAM" id="SSF54427">
    <property type="entry name" value="NTF2-like"/>
    <property type="match status" value="1"/>
</dbReference>
<name>A0A7W7RSG9_9ACTN</name>
<dbReference type="RefSeq" id="WP_184753253.1">
    <property type="nucleotide sequence ID" value="NZ_BAABEK010000058.1"/>
</dbReference>
<proteinExistence type="predicted"/>
<sequence length="318" mass="35834">MFALSLTARAELRPLEPWLAEEFLDHLDRARENISPWVSPTFVATDLAEARAVLRRYADRRSQDAGGIWGIWLEGTLVGGVMFVSFDTALGVCEAGCWLEPGAEGHGLITRAIERIVDWAVRERGIQRVEWRTNADNVRSINVAKRLGMTRDGTLRQVYPGESRRIDIEIWSVLADEWRARGARSDADKAEIDELTAAFFRLFANAGGARPDVGVIRRLFVPGGIIVKGGPQQEVYDLDSFAEPRQKLLTSGELTEFAEEEIWERTEIFGDVAQRLCHYRKRGVHLGRPFAGAGTKSIHFLRTPEGWRMAALSWDDDR</sequence>